<organism evidence="1">
    <name type="scientific">Solanum chacoense</name>
    <name type="common">Chaco potato</name>
    <dbReference type="NCBI Taxonomy" id="4108"/>
    <lineage>
        <taxon>Eukaryota</taxon>
        <taxon>Viridiplantae</taxon>
        <taxon>Streptophyta</taxon>
        <taxon>Embryophyta</taxon>
        <taxon>Tracheophyta</taxon>
        <taxon>Spermatophyta</taxon>
        <taxon>Magnoliopsida</taxon>
        <taxon>eudicotyledons</taxon>
        <taxon>Gunneridae</taxon>
        <taxon>Pentapetalae</taxon>
        <taxon>asterids</taxon>
        <taxon>lamiids</taxon>
        <taxon>Solanales</taxon>
        <taxon>Solanaceae</taxon>
        <taxon>Solanoideae</taxon>
        <taxon>Solaneae</taxon>
        <taxon>Solanum</taxon>
    </lineage>
</organism>
<evidence type="ECO:0000313" key="1">
    <source>
        <dbReference type="EMBL" id="JAP35397.1"/>
    </source>
</evidence>
<proteinExistence type="predicted"/>
<dbReference type="PANTHER" id="PTHR47074">
    <property type="entry name" value="BNAC02G40300D PROTEIN"/>
    <property type="match status" value="1"/>
</dbReference>
<dbReference type="InterPro" id="IPR052929">
    <property type="entry name" value="RNase_H-like_EbsB-rel"/>
</dbReference>
<name>A0A0V0IS15_SOLCH</name>
<dbReference type="AlphaFoldDB" id="A0A0V0IS15"/>
<dbReference type="InterPro" id="IPR012337">
    <property type="entry name" value="RNaseH-like_sf"/>
</dbReference>
<protein>
    <submittedName>
        <fullName evidence="1">Putative ovule protein</fullName>
    </submittedName>
</protein>
<reference evidence="1" key="1">
    <citation type="submission" date="2015-12" db="EMBL/GenBank/DDBJ databases">
        <title>Gene expression during late stages of embryo sac development: a critical building block for successful pollen-pistil interactions.</title>
        <authorList>
            <person name="Liu Y."/>
            <person name="Joly V."/>
            <person name="Sabar M."/>
            <person name="Matton D.P."/>
        </authorList>
    </citation>
    <scope>NUCLEOTIDE SEQUENCE</scope>
</reference>
<dbReference type="EMBL" id="GEDG01003001">
    <property type="protein sequence ID" value="JAP35397.1"/>
    <property type="molecule type" value="Transcribed_RNA"/>
</dbReference>
<sequence>MHLQQLTISWWKQEAPHKLKTIYKAMPGIIMWSLWKSRNAFKHDNDIRYERMVDLVMKVVRQMVKCQFPWIMNISWSSQELIFSLNNYKPKLHFLSVIWRPPETHQVKCNTHGECRENPGQNSYGFCIRASRGDLIYAKAKGIGWTTNQETEAMAMLSALIECLKRRL</sequence>
<accession>A0A0V0IS15</accession>
<dbReference type="PANTHER" id="PTHR47074:SF21">
    <property type="entry name" value="RNASE H TYPE-1 DOMAIN-CONTAINING PROTEIN"/>
    <property type="match status" value="1"/>
</dbReference>
<dbReference type="Gene3D" id="3.30.420.10">
    <property type="entry name" value="Ribonuclease H-like superfamily/Ribonuclease H"/>
    <property type="match status" value="1"/>
</dbReference>
<dbReference type="InterPro" id="IPR036397">
    <property type="entry name" value="RNaseH_sf"/>
</dbReference>
<dbReference type="SUPFAM" id="SSF53098">
    <property type="entry name" value="Ribonuclease H-like"/>
    <property type="match status" value="1"/>
</dbReference>
<dbReference type="GO" id="GO:0003676">
    <property type="term" value="F:nucleic acid binding"/>
    <property type="evidence" value="ECO:0007669"/>
    <property type="project" value="InterPro"/>
</dbReference>